<dbReference type="RefSeq" id="WP_139284870.1">
    <property type="nucleotide sequence ID" value="NZ_BANC01000035.1"/>
</dbReference>
<evidence type="ECO:0000313" key="1">
    <source>
        <dbReference type="EMBL" id="GAN79997.1"/>
    </source>
</evidence>
<comment type="caution">
    <text evidence="1">The sequence shown here is derived from an EMBL/GenBank/DDBJ whole genome shotgun (WGS) entry which is preliminary data.</text>
</comment>
<dbReference type="Proteomes" id="UP000032668">
    <property type="component" value="Unassembled WGS sequence"/>
</dbReference>
<dbReference type="STRING" id="1120923.SAMN02746095_02090"/>
<dbReference type="EMBL" id="BANC01000035">
    <property type="protein sequence ID" value="GAN79997.1"/>
    <property type="molecule type" value="Genomic_DNA"/>
</dbReference>
<name>A0A0D6PE94_9PROT</name>
<keyword evidence="2" id="KW-1185">Reference proteome</keyword>
<dbReference type="AlphaFoldDB" id="A0A0D6PE94"/>
<organism evidence="1 2">
    <name type="scientific">Acidocella aminolytica 101 = DSM 11237</name>
    <dbReference type="NCBI Taxonomy" id="1120923"/>
    <lineage>
        <taxon>Bacteria</taxon>
        <taxon>Pseudomonadati</taxon>
        <taxon>Pseudomonadota</taxon>
        <taxon>Alphaproteobacteria</taxon>
        <taxon>Acetobacterales</taxon>
        <taxon>Acidocellaceae</taxon>
        <taxon>Acidocella</taxon>
    </lineage>
</organism>
<proteinExistence type="predicted"/>
<accession>A0A0D6PE94</accession>
<reference evidence="1 2" key="1">
    <citation type="submission" date="2012-11" db="EMBL/GenBank/DDBJ databases">
        <title>Whole genome sequence of Acidocella aminolytica 101 = DSM 11237.</title>
        <authorList>
            <person name="Azuma Y."/>
            <person name="Higashiura N."/>
            <person name="Hirakawa H."/>
            <person name="Matsushita K."/>
        </authorList>
    </citation>
    <scope>NUCLEOTIDE SEQUENCE [LARGE SCALE GENOMIC DNA]</scope>
    <source>
        <strain evidence="2">101 / DSM 11237</strain>
    </source>
</reference>
<protein>
    <recommendedName>
        <fullName evidence="3">DUF883 domain-containing protein</fullName>
    </recommendedName>
</protein>
<evidence type="ECO:0008006" key="3">
    <source>
        <dbReference type="Google" id="ProtNLM"/>
    </source>
</evidence>
<dbReference type="OrthoDB" id="7355856at2"/>
<gene>
    <name evidence="1" type="ORF">Aam_035_004</name>
</gene>
<evidence type="ECO:0000313" key="2">
    <source>
        <dbReference type="Proteomes" id="UP000032668"/>
    </source>
</evidence>
<sequence length="112" mass="11825">MCAKRIDPSSIDIDHLRQEFEKFRAGLGDAADKLGDNAHTALDQITEYLNGGSLSSRVASLEEELEILGARLKGSSKDAVAKLETEASARPLAAMALAFGAGLLAASLLRRG</sequence>